<gene>
    <name evidence="2" type="ORF">EV679_1128</name>
</gene>
<evidence type="ECO:0000256" key="1">
    <source>
        <dbReference type="SAM" id="Phobius"/>
    </source>
</evidence>
<organism evidence="2 3">
    <name type="scientific">Kerstersia gyiorum</name>
    <dbReference type="NCBI Taxonomy" id="206506"/>
    <lineage>
        <taxon>Bacteria</taxon>
        <taxon>Pseudomonadati</taxon>
        <taxon>Pseudomonadota</taxon>
        <taxon>Betaproteobacteria</taxon>
        <taxon>Burkholderiales</taxon>
        <taxon>Alcaligenaceae</taxon>
        <taxon>Kerstersia</taxon>
    </lineage>
</organism>
<dbReference type="RefSeq" id="WP_130486647.1">
    <property type="nucleotide sequence ID" value="NZ_CBCSEB010000007.1"/>
</dbReference>
<dbReference type="EMBL" id="SGWZ01000001">
    <property type="protein sequence ID" value="RZS73921.1"/>
    <property type="molecule type" value="Genomic_DNA"/>
</dbReference>
<dbReference type="Proteomes" id="UP000292039">
    <property type="component" value="Unassembled WGS sequence"/>
</dbReference>
<name>A0A4Q7MXV1_9BURK</name>
<accession>A0A4Q7MXV1</accession>
<dbReference type="AlphaFoldDB" id="A0A4Q7MXV1"/>
<sequence length="134" mass="13397">MSSSALVSQFDSIAFPLSGGVSSSGGANRRPVARQAAAVRPVATTAPVAPADRQVAAGQPSGVVVVAPAAVCAPVDRAVAAEELAAAVSMGGTQAFRGVAGTVSFRQKCVDVVLLGMWAALIPGFMWLGHYAGF</sequence>
<proteinExistence type="predicted"/>
<evidence type="ECO:0000313" key="2">
    <source>
        <dbReference type="EMBL" id="RZS73921.1"/>
    </source>
</evidence>
<reference evidence="2 3" key="1">
    <citation type="submission" date="2019-02" db="EMBL/GenBank/DDBJ databases">
        <title>Genomic Encyclopedia of Type Strains, Phase IV (KMG-IV): sequencing the most valuable type-strain genomes for metagenomic binning, comparative biology and taxonomic classification.</title>
        <authorList>
            <person name="Goeker M."/>
        </authorList>
    </citation>
    <scope>NUCLEOTIDE SEQUENCE [LARGE SCALE GENOMIC DNA]</scope>
    <source>
        <strain evidence="2 3">DSM 16618</strain>
    </source>
</reference>
<keyword evidence="1" id="KW-0472">Membrane</keyword>
<keyword evidence="1" id="KW-1133">Transmembrane helix</keyword>
<keyword evidence="1" id="KW-0812">Transmembrane</keyword>
<dbReference type="OrthoDB" id="8688204at2"/>
<comment type="caution">
    <text evidence="2">The sequence shown here is derived from an EMBL/GenBank/DDBJ whole genome shotgun (WGS) entry which is preliminary data.</text>
</comment>
<protein>
    <submittedName>
        <fullName evidence="2">Uncharacterized protein</fullName>
    </submittedName>
</protein>
<evidence type="ECO:0000313" key="3">
    <source>
        <dbReference type="Proteomes" id="UP000292039"/>
    </source>
</evidence>
<feature type="transmembrane region" description="Helical" evidence="1">
    <location>
        <begin position="112"/>
        <end position="132"/>
    </location>
</feature>